<dbReference type="CDD" id="cd18549">
    <property type="entry name" value="ABC_6TM_YwjA_like"/>
    <property type="match status" value="1"/>
</dbReference>
<dbReference type="InterPro" id="IPR003439">
    <property type="entry name" value="ABC_transporter-like_ATP-bd"/>
</dbReference>
<evidence type="ECO:0000313" key="11">
    <source>
        <dbReference type="EMBL" id="EHM38249.1"/>
    </source>
</evidence>
<dbReference type="Gene3D" id="3.40.50.300">
    <property type="entry name" value="P-loop containing nucleotide triphosphate hydrolases"/>
    <property type="match status" value="1"/>
</dbReference>
<dbReference type="InterPro" id="IPR011527">
    <property type="entry name" value="ABC1_TM_dom"/>
</dbReference>
<keyword evidence="5 11" id="KW-0067">ATP-binding</keyword>
<protein>
    <submittedName>
        <fullName evidence="11">ABC transporter, ATP-binding protein</fullName>
    </submittedName>
</protein>
<dbReference type="SMART" id="SM00382">
    <property type="entry name" value="AAA"/>
    <property type="match status" value="1"/>
</dbReference>
<organism evidence="11 12">
    <name type="scientific">Anaeroglobus geminatus F0357</name>
    <dbReference type="NCBI Taxonomy" id="861450"/>
    <lineage>
        <taxon>Bacteria</taxon>
        <taxon>Bacillati</taxon>
        <taxon>Bacillota</taxon>
        <taxon>Negativicutes</taxon>
        <taxon>Veillonellales</taxon>
        <taxon>Veillonellaceae</taxon>
        <taxon>Anaeroglobus</taxon>
    </lineage>
</organism>
<keyword evidence="4" id="KW-0547">Nucleotide-binding</keyword>
<dbReference type="InterPro" id="IPR003593">
    <property type="entry name" value="AAA+_ATPase"/>
</dbReference>
<evidence type="ECO:0000259" key="10">
    <source>
        <dbReference type="PROSITE" id="PS50929"/>
    </source>
</evidence>
<dbReference type="SUPFAM" id="SSF90123">
    <property type="entry name" value="ABC transporter transmembrane region"/>
    <property type="match status" value="1"/>
</dbReference>
<keyword evidence="6 8" id="KW-1133">Transmembrane helix</keyword>
<evidence type="ECO:0000256" key="3">
    <source>
        <dbReference type="ARBA" id="ARBA00022692"/>
    </source>
</evidence>
<keyword evidence="3 8" id="KW-0812">Transmembrane</keyword>
<proteinExistence type="predicted"/>
<evidence type="ECO:0000256" key="2">
    <source>
        <dbReference type="ARBA" id="ARBA00022448"/>
    </source>
</evidence>
<dbReference type="FunFam" id="3.40.50.300:FF:000287">
    <property type="entry name" value="Multidrug ABC transporter ATP-binding protein"/>
    <property type="match status" value="1"/>
</dbReference>
<dbReference type="AlphaFoldDB" id="G9YJR5"/>
<comment type="caution">
    <text evidence="11">The sequence shown here is derived from an EMBL/GenBank/DDBJ whole genome shotgun (WGS) entry which is preliminary data.</text>
</comment>
<dbReference type="GO" id="GO:0005524">
    <property type="term" value="F:ATP binding"/>
    <property type="evidence" value="ECO:0007669"/>
    <property type="project" value="UniProtKB-KW"/>
</dbReference>
<accession>G9YJR5</accession>
<feature type="transmembrane region" description="Helical" evidence="8">
    <location>
        <begin position="153"/>
        <end position="172"/>
    </location>
</feature>
<dbReference type="InterPro" id="IPR039421">
    <property type="entry name" value="Type_1_exporter"/>
</dbReference>
<dbReference type="OrthoDB" id="9762778at2"/>
<dbReference type="Gene3D" id="1.20.1560.10">
    <property type="entry name" value="ABC transporter type 1, transmembrane domain"/>
    <property type="match status" value="1"/>
</dbReference>
<dbReference type="InterPro" id="IPR027417">
    <property type="entry name" value="P-loop_NTPase"/>
</dbReference>
<dbReference type="GO" id="GO:0005886">
    <property type="term" value="C:plasma membrane"/>
    <property type="evidence" value="ECO:0007669"/>
    <property type="project" value="UniProtKB-SubCell"/>
</dbReference>
<dbReference type="Pfam" id="PF00005">
    <property type="entry name" value="ABC_tran"/>
    <property type="match status" value="1"/>
</dbReference>
<dbReference type="GO" id="GO:0015421">
    <property type="term" value="F:ABC-type oligopeptide transporter activity"/>
    <property type="evidence" value="ECO:0007669"/>
    <property type="project" value="TreeGrafter"/>
</dbReference>
<feature type="transmembrane region" description="Helical" evidence="8">
    <location>
        <begin position="265"/>
        <end position="282"/>
    </location>
</feature>
<feature type="transmembrane region" description="Helical" evidence="8">
    <location>
        <begin position="236"/>
        <end position="259"/>
    </location>
</feature>
<reference evidence="11 12" key="1">
    <citation type="submission" date="2011-08" db="EMBL/GenBank/DDBJ databases">
        <authorList>
            <person name="Weinstock G."/>
            <person name="Sodergren E."/>
            <person name="Clifton S."/>
            <person name="Fulton L."/>
            <person name="Fulton B."/>
            <person name="Courtney L."/>
            <person name="Fronick C."/>
            <person name="Harrison M."/>
            <person name="Strong C."/>
            <person name="Farmer C."/>
            <person name="Delahaunty K."/>
            <person name="Markovic C."/>
            <person name="Hall O."/>
            <person name="Minx P."/>
            <person name="Tomlinson C."/>
            <person name="Mitreva M."/>
            <person name="Hou S."/>
            <person name="Chen J."/>
            <person name="Wollam A."/>
            <person name="Pepin K.H."/>
            <person name="Johnson M."/>
            <person name="Bhonagiri V."/>
            <person name="Zhang X."/>
            <person name="Suruliraj S."/>
            <person name="Warren W."/>
            <person name="Chinwalla A."/>
            <person name="Mardis E.R."/>
            <person name="Wilson R.K."/>
        </authorList>
    </citation>
    <scope>NUCLEOTIDE SEQUENCE [LARGE SCALE GENOMIC DNA]</scope>
    <source>
        <strain evidence="11 12">F0357</strain>
    </source>
</reference>
<dbReference type="Proteomes" id="UP000005481">
    <property type="component" value="Unassembled WGS sequence"/>
</dbReference>
<feature type="transmembrane region" description="Helical" evidence="8">
    <location>
        <begin position="129"/>
        <end position="147"/>
    </location>
</feature>
<evidence type="ECO:0000256" key="8">
    <source>
        <dbReference type="SAM" id="Phobius"/>
    </source>
</evidence>
<dbReference type="InterPro" id="IPR017871">
    <property type="entry name" value="ABC_transporter-like_CS"/>
</dbReference>
<feature type="domain" description="ABC transmembrane type-1" evidence="10">
    <location>
        <begin position="15"/>
        <end position="297"/>
    </location>
</feature>
<keyword evidence="12" id="KW-1185">Reference proteome</keyword>
<dbReference type="PANTHER" id="PTHR43394">
    <property type="entry name" value="ATP-DEPENDENT PERMEASE MDL1, MITOCHONDRIAL"/>
    <property type="match status" value="1"/>
</dbReference>
<feature type="domain" description="ABC transporter" evidence="9">
    <location>
        <begin position="331"/>
        <end position="565"/>
    </location>
</feature>
<keyword evidence="2" id="KW-0813">Transport</keyword>
<dbReference type="PATRIC" id="fig|861450.3.peg.1773"/>
<dbReference type="SUPFAM" id="SSF52540">
    <property type="entry name" value="P-loop containing nucleoside triphosphate hydrolases"/>
    <property type="match status" value="1"/>
</dbReference>
<dbReference type="RefSeq" id="WP_006790885.1">
    <property type="nucleotide sequence ID" value="NZ_JH417612.1"/>
</dbReference>
<dbReference type="GO" id="GO:0016887">
    <property type="term" value="F:ATP hydrolysis activity"/>
    <property type="evidence" value="ECO:0007669"/>
    <property type="project" value="InterPro"/>
</dbReference>
<evidence type="ECO:0000256" key="7">
    <source>
        <dbReference type="ARBA" id="ARBA00023136"/>
    </source>
</evidence>
<dbReference type="STRING" id="861450.HMPREF0080_01919"/>
<dbReference type="HOGENOM" id="CLU_000604_84_3_9"/>
<dbReference type="PROSITE" id="PS50893">
    <property type="entry name" value="ABC_TRANSPORTER_2"/>
    <property type="match status" value="1"/>
</dbReference>
<evidence type="ECO:0000256" key="6">
    <source>
        <dbReference type="ARBA" id="ARBA00022989"/>
    </source>
</evidence>
<dbReference type="PROSITE" id="PS50929">
    <property type="entry name" value="ABC_TM1F"/>
    <property type="match status" value="1"/>
</dbReference>
<dbReference type="eggNOG" id="COG1132">
    <property type="taxonomic scope" value="Bacteria"/>
</dbReference>
<keyword evidence="7 8" id="KW-0472">Membrane</keyword>
<dbReference type="InterPro" id="IPR036640">
    <property type="entry name" value="ABC1_TM_sf"/>
</dbReference>
<evidence type="ECO:0000313" key="12">
    <source>
        <dbReference type="Proteomes" id="UP000005481"/>
    </source>
</evidence>
<evidence type="ECO:0000259" key="9">
    <source>
        <dbReference type="PROSITE" id="PS50893"/>
    </source>
</evidence>
<feature type="transmembrane region" description="Helical" evidence="8">
    <location>
        <begin position="12"/>
        <end position="35"/>
    </location>
</feature>
<evidence type="ECO:0000256" key="1">
    <source>
        <dbReference type="ARBA" id="ARBA00004651"/>
    </source>
</evidence>
<comment type="subcellular location">
    <subcellularLocation>
        <location evidence="1">Cell membrane</location>
        <topology evidence="1">Multi-pass membrane protein</topology>
    </subcellularLocation>
</comment>
<dbReference type="PANTHER" id="PTHR43394:SF1">
    <property type="entry name" value="ATP-BINDING CASSETTE SUB-FAMILY B MEMBER 10, MITOCHONDRIAL"/>
    <property type="match status" value="1"/>
</dbReference>
<evidence type="ECO:0000256" key="5">
    <source>
        <dbReference type="ARBA" id="ARBA00022840"/>
    </source>
</evidence>
<sequence>MSLLKFYKPYKKMLVFVIAGSLISAGVEITFPMIVRHILGTVLPARDMDGLWREGGLLFALYCVCLVVTYLVYRCGRNMGVYIENDLRRSLFRHLESLDFAFFDGTKTGQLVSRVTGDISEIGNIVFQLPNLVMVCIVMMGGSAFFLFYINRVLAACVLFLVALKTADTVFLNRKMKNAFAETRRRMGILSSVTTEILGAIRVVKAYNGEKEAFRNFSEAAVELIREQQETFRYQAYLSGTVVFFSNAINLAIIVIGSVLIMNGLLAISDLVAFLMYLMLFIRPIMQLTVLTEQYQRSMAGFRRYEELMALVPDVRDGELILNKEDVCGDIRFEHVCFAYDEDTPVLHDFNLHIRSGETVALVGATGAGKSSIASLLLRFYDVTSGRILLDGTDIRRYSLESLRRNIGIVQQEAYLFSDSVADNIRIGQNDAGMEEVVCAAERARADQFIRELPDGYDSFIGERGIKLSGGQKQRLALARIFLKNPPVLILDEATAAMDNETEKQVLEELNDLTAKRTVVMIAHRLASVRNADRIVVLHEGRIAETGRHEDLIARKGMYFELYMAQFKKI</sequence>
<name>G9YJR5_9FIRM</name>
<feature type="transmembrane region" description="Helical" evidence="8">
    <location>
        <begin position="55"/>
        <end position="73"/>
    </location>
</feature>
<dbReference type="Pfam" id="PF00664">
    <property type="entry name" value="ABC_membrane"/>
    <property type="match status" value="1"/>
</dbReference>
<evidence type="ECO:0000256" key="4">
    <source>
        <dbReference type="ARBA" id="ARBA00022741"/>
    </source>
</evidence>
<dbReference type="PROSITE" id="PS00211">
    <property type="entry name" value="ABC_TRANSPORTER_1"/>
    <property type="match status" value="1"/>
</dbReference>
<gene>
    <name evidence="11" type="ORF">HMPREF0080_01919</name>
</gene>
<dbReference type="EMBL" id="AGCJ01000083">
    <property type="protein sequence ID" value="EHM38249.1"/>
    <property type="molecule type" value="Genomic_DNA"/>
</dbReference>